<feature type="compositionally biased region" description="Acidic residues" evidence="1">
    <location>
        <begin position="25"/>
        <end position="36"/>
    </location>
</feature>
<dbReference type="GO" id="GO:0097355">
    <property type="term" value="P:protein localization to heterochromatin"/>
    <property type="evidence" value="ECO:0007669"/>
    <property type="project" value="TreeGrafter"/>
</dbReference>
<dbReference type="PANTHER" id="PTHR16207:SF1">
    <property type="entry name" value="PROTEIN TASOR"/>
    <property type="match status" value="1"/>
</dbReference>
<sequence>MEHRGVKLSDKGTTSALQWSQNGGGEEEFGCADGPDEERQAAKPAEDPTRTFHIPRKSREKRALFQYVSTDSREFADILQILTSSYKDSLSIGTFVYSKPRLIHNELLEKDVSLCLPGILEVKSVWVMTNSLNLIQPPARQTVQNSMQTVARNPKLQRRKKNPQENPGPTRRFQFRADKSCSVCTSSTVLAQLG</sequence>
<dbReference type="PANTHER" id="PTHR16207">
    <property type="entry name" value="SET DOMAIN-CONTAINING PROTEIN"/>
    <property type="match status" value="1"/>
</dbReference>
<evidence type="ECO:0000313" key="2">
    <source>
        <dbReference type="EMBL" id="KAI7790910.1"/>
    </source>
</evidence>
<feature type="region of interest" description="Disordered" evidence="1">
    <location>
        <begin position="149"/>
        <end position="172"/>
    </location>
</feature>
<dbReference type="Proteomes" id="UP001059041">
    <property type="component" value="Linkage Group LG25"/>
</dbReference>
<name>A0A9W7T5A6_TRIRA</name>
<proteinExistence type="predicted"/>
<feature type="region of interest" description="Disordered" evidence="1">
    <location>
        <begin position="1"/>
        <end position="48"/>
    </location>
</feature>
<dbReference type="GO" id="GO:0003682">
    <property type="term" value="F:chromatin binding"/>
    <property type="evidence" value="ECO:0007669"/>
    <property type="project" value="TreeGrafter"/>
</dbReference>
<dbReference type="AlphaFoldDB" id="A0A9W7T5A6"/>
<dbReference type="InterPro" id="IPR046432">
    <property type="entry name" value="TASOR"/>
</dbReference>
<evidence type="ECO:0000313" key="3">
    <source>
        <dbReference type="Proteomes" id="UP001059041"/>
    </source>
</evidence>
<feature type="compositionally biased region" description="Basic and acidic residues" evidence="1">
    <location>
        <begin position="1"/>
        <end position="10"/>
    </location>
</feature>
<accession>A0A9W7T5A6</accession>
<keyword evidence="3" id="KW-1185">Reference proteome</keyword>
<dbReference type="EMBL" id="JAFHDT010000025">
    <property type="protein sequence ID" value="KAI7790910.1"/>
    <property type="molecule type" value="Genomic_DNA"/>
</dbReference>
<dbReference type="GO" id="GO:0000792">
    <property type="term" value="C:heterochromatin"/>
    <property type="evidence" value="ECO:0007669"/>
    <property type="project" value="TreeGrafter"/>
</dbReference>
<dbReference type="GO" id="GO:0045814">
    <property type="term" value="P:negative regulation of gene expression, epigenetic"/>
    <property type="evidence" value="ECO:0007669"/>
    <property type="project" value="InterPro"/>
</dbReference>
<comment type="caution">
    <text evidence="2">The sequence shown here is derived from an EMBL/GenBank/DDBJ whole genome shotgun (WGS) entry which is preliminary data.</text>
</comment>
<gene>
    <name evidence="2" type="ORF">IRJ41_004221</name>
</gene>
<reference evidence="2" key="1">
    <citation type="submission" date="2021-02" db="EMBL/GenBank/DDBJ databases">
        <title>Comparative genomics reveals that relaxation of natural selection precedes convergent phenotypic evolution of cavefish.</title>
        <authorList>
            <person name="Peng Z."/>
        </authorList>
    </citation>
    <scope>NUCLEOTIDE SEQUENCE</scope>
    <source>
        <tissue evidence="2">Muscle</tissue>
    </source>
</reference>
<protein>
    <submittedName>
        <fullName evidence="2">Uncharacterized protein</fullName>
    </submittedName>
</protein>
<feature type="compositionally biased region" description="Basic and acidic residues" evidence="1">
    <location>
        <begin position="37"/>
        <end position="48"/>
    </location>
</feature>
<feature type="compositionally biased region" description="Polar residues" evidence="1">
    <location>
        <begin position="11"/>
        <end position="21"/>
    </location>
</feature>
<dbReference type="GO" id="GO:0005654">
    <property type="term" value="C:nucleoplasm"/>
    <property type="evidence" value="ECO:0007669"/>
    <property type="project" value="TreeGrafter"/>
</dbReference>
<organism evidence="2 3">
    <name type="scientific">Triplophysa rosa</name>
    <name type="common">Cave loach</name>
    <dbReference type="NCBI Taxonomy" id="992332"/>
    <lineage>
        <taxon>Eukaryota</taxon>
        <taxon>Metazoa</taxon>
        <taxon>Chordata</taxon>
        <taxon>Craniata</taxon>
        <taxon>Vertebrata</taxon>
        <taxon>Euteleostomi</taxon>
        <taxon>Actinopterygii</taxon>
        <taxon>Neopterygii</taxon>
        <taxon>Teleostei</taxon>
        <taxon>Ostariophysi</taxon>
        <taxon>Cypriniformes</taxon>
        <taxon>Nemacheilidae</taxon>
        <taxon>Triplophysa</taxon>
    </lineage>
</organism>
<evidence type="ECO:0000256" key="1">
    <source>
        <dbReference type="SAM" id="MobiDB-lite"/>
    </source>
</evidence>